<name>A0AAV5UUT4_9BILA</name>
<organism evidence="1 2">
    <name type="scientific">Pristionchus fissidentatus</name>
    <dbReference type="NCBI Taxonomy" id="1538716"/>
    <lineage>
        <taxon>Eukaryota</taxon>
        <taxon>Metazoa</taxon>
        <taxon>Ecdysozoa</taxon>
        <taxon>Nematoda</taxon>
        <taxon>Chromadorea</taxon>
        <taxon>Rhabditida</taxon>
        <taxon>Rhabditina</taxon>
        <taxon>Diplogasteromorpha</taxon>
        <taxon>Diplogasteroidea</taxon>
        <taxon>Neodiplogasteridae</taxon>
        <taxon>Pristionchus</taxon>
    </lineage>
</organism>
<feature type="non-terminal residue" evidence="1">
    <location>
        <position position="1"/>
    </location>
</feature>
<dbReference type="AlphaFoldDB" id="A0AAV5UUT4"/>
<reference evidence="1" key="1">
    <citation type="submission" date="2023-10" db="EMBL/GenBank/DDBJ databases">
        <title>Genome assembly of Pristionchus species.</title>
        <authorList>
            <person name="Yoshida K."/>
            <person name="Sommer R.J."/>
        </authorList>
    </citation>
    <scope>NUCLEOTIDE SEQUENCE</scope>
    <source>
        <strain evidence="1">RS5133</strain>
    </source>
</reference>
<evidence type="ECO:0000313" key="2">
    <source>
        <dbReference type="Proteomes" id="UP001432322"/>
    </source>
</evidence>
<keyword evidence="2" id="KW-1185">Reference proteome</keyword>
<evidence type="ECO:0008006" key="3">
    <source>
        <dbReference type="Google" id="ProtNLM"/>
    </source>
</evidence>
<protein>
    <recommendedName>
        <fullName evidence="3">F-box domain-containing protein</fullName>
    </recommendedName>
</protein>
<dbReference type="EMBL" id="BTSY01000001">
    <property type="protein sequence ID" value="GMT09474.1"/>
    <property type="molecule type" value="Genomic_DNA"/>
</dbReference>
<comment type="caution">
    <text evidence="1">The sequence shown here is derived from an EMBL/GenBank/DDBJ whole genome shotgun (WGS) entry which is preliminary data.</text>
</comment>
<evidence type="ECO:0000313" key="1">
    <source>
        <dbReference type="EMBL" id="GMT09474.1"/>
    </source>
</evidence>
<proteinExistence type="predicted"/>
<sequence length="349" mass="40143">PRLRMDAKPTLTNEEKKNGDQLSIFELLPVDILFIIMNFKPQPLGALLLTSKTLNASVHSFRSFPSHRPPVQSITISKNVALANRNEPCISLRIYRSREADERYQLVESPPDSYRLRHHTSKKEYKGISENDTEFLAKIKNDLGCELNLLNYWMLDNLETAAIHQLFDGMSIKTLSIHLTESFDSNRFLNFLLAKGVKSVEIHIANVLINNPVAFLLKLADICSAISIVQKVVETIPVHSHFLFGVMNVEWKEIFLGMFEKKLTLLSVVNDHYDSYLSQSSCHELIKTLASRDGNHIRFMATFCPISRSYSTRKWQMDNYDIEEEKNDRDGFVFKSWLKMVPISKYVPS</sequence>
<gene>
    <name evidence="1" type="ORF">PFISCL1PPCAC_771</name>
</gene>
<dbReference type="Proteomes" id="UP001432322">
    <property type="component" value="Unassembled WGS sequence"/>
</dbReference>
<accession>A0AAV5UUT4</accession>